<dbReference type="NCBIfam" id="TIGR04294">
    <property type="entry name" value="pre_pil_HX9DG"/>
    <property type="match status" value="1"/>
</dbReference>
<gene>
    <name evidence="3" type="ORF">Pla175_37400</name>
</gene>
<dbReference type="KEGG" id="pnd:Pla175_37400"/>
<feature type="transmembrane region" description="Helical" evidence="1">
    <location>
        <begin position="20"/>
        <end position="43"/>
    </location>
</feature>
<reference evidence="3 4" key="1">
    <citation type="submission" date="2019-02" db="EMBL/GenBank/DDBJ databases">
        <title>Deep-cultivation of Planctomycetes and their phenomic and genomic characterization uncovers novel biology.</title>
        <authorList>
            <person name="Wiegand S."/>
            <person name="Jogler M."/>
            <person name="Boedeker C."/>
            <person name="Pinto D."/>
            <person name="Vollmers J."/>
            <person name="Rivas-Marin E."/>
            <person name="Kohn T."/>
            <person name="Peeters S.H."/>
            <person name="Heuer A."/>
            <person name="Rast P."/>
            <person name="Oberbeckmann S."/>
            <person name="Bunk B."/>
            <person name="Jeske O."/>
            <person name="Meyerdierks A."/>
            <person name="Storesund J.E."/>
            <person name="Kallscheuer N."/>
            <person name="Luecker S."/>
            <person name="Lage O.M."/>
            <person name="Pohl T."/>
            <person name="Merkel B.J."/>
            <person name="Hornburger P."/>
            <person name="Mueller R.-W."/>
            <person name="Bruemmer F."/>
            <person name="Labrenz M."/>
            <person name="Spormann A.M."/>
            <person name="Op den Camp H."/>
            <person name="Overmann J."/>
            <person name="Amann R."/>
            <person name="Jetten M.S.M."/>
            <person name="Mascher T."/>
            <person name="Medema M.H."/>
            <person name="Devos D.P."/>
            <person name="Kaster A.-K."/>
            <person name="Ovreas L."/>
            <person name="Rohde M."/>
            <person name="Galperin M.Y."/>
            <person name="Jogler C."/>
        </authorList>
    </citation>
    <scope>NUCLEOTIDE SEQUENCE [LARGE SCALE GENOMIC DNA]</scope>
    <source>
        <strain evidence="3 4">Pla175</strain>
    </source>
</reference>
<dbReference type="InterPro" id="IPR012902">
    <property type="entry name" value="N_methyl_site"/>
</dbReference>
<dbReference type="Pfam" id="PF07596">
    <property type="entry name" value="SBP_bac_10"/>
    <property type="match status" value="1"/>
</dbReference>
<dbReference type="InterPro" id="IPR011453">
    <property type="entry name" value="DUF1559"/>
</dbReference>
<evidence type="ECO:0000259" key="2">
    <source>
        <dbReference type="Pfam" id="PF07596"/>
    </source>
</evidence>
<dbReference type="EMBL" id="CP036291">
    <property type="protein sequence ID" value="QDU90336.1"/>
    <property type="molecule type" value="Genomic_DNA"/>
</dbReference>
<evidence type="ECO:0000256" key="1">
    <source>
        <dbReference type="SAM" id="Phobius"/>
    </source>
</evidence>
<keyword evidence="1" id="KW-0812">Transmembrane</keyword>
<sequence length="325" mass="34666">MHCTPPLAVGAGRTGRAGGFTLVELLVVIAIIGILVALMLPAVQMVRESSRRSQCQNHLRQVGLALLNYEGANRRFPPGKRWSLPRDNPLTYDYAWSSMILSHIEEQGIKDQLDFKLPMTDPANLAAAGQVIPIYLCPSASQLDEHRSPTGVVSNLGGQPGEGMACIDYMGISGPDKDKTNPATGADYGAQRGVLIGTKGLEKEDTILIPPAVTVAKITDGLSNTLCVIECTGRGAIVSKKGNFKTANGAWASGGNISHIKGRINENPPPVAWEDERPYSDHPGGANTLACDGSVTFMTEEMSAALLRAYCSRDGGETFDHPDLQ</sequence>
<dbReference type="NCBIfam" id="TIGR02532">
    <property type="entry name" value="IV_pilin_GFxxxE"/>
    <property type="match status" value="1"/>
</dbReference>
<dbReference type="Pfam" id="PF07963">
    <property type="entry name" value="N_methyl"/>
    <property type="match status" value="1"/>
</dbReference>
<dbReference type="AlphaFoldDB" id="A0A518DFU2"/>
<evidence type="ECO:0000313" key="4">
    <source>
        <dbReference type="Proteomes" id="UP000317429"/>
    </source>
</evidence>
<protein>
    <recommendedName>
        <fullName evidence="2">DUF1559 domain-containing protein</fullName>
    </recommendedName>
</protein>
<keyword evidence="4" id="KW-1185">Reference proteome</keyword>
<dbReference type="Gene3D" id="3.30.700.10">
    <property type="entry name" value="Glycoprotein, Type 4 Pilin"/>
    <property type="match status" value="1"/>
</dbReference>
<evidence type="ECO:0000313" key="3">
    <source>
        <dbReference type="EMBL" id="QDU90336.1"/>
    </source>
</evidence>
<keyword evidence="1" id="KW-0472">Membrane</keyword>
<dbReference type="InterPro" id="IPR045584">
    <property type="entry name" value="Pilin-like"/>
</dbReference>
<dbReference type="PANTHER" id="PTHR30093">
    <property type="entry name" value="GENERAL SECRETION PATHWAY PROTEIN G"/>
    <property type="match status" value="1"/>
</dbReference>
<proteinExistence type="predicted"/>
<dbReference type="SUPFAM" id="SSF54523">
    <property type="entry name" value="Pili subunits"/>
    <property type="match status" value="1"/>
</dbReference>
<dbReference type="PROSITE" id="PS00409">
    <property type="entry name" value="PROKAR_NTER_METHYL"/>
    <property type="match status" value="1"/>
</dbReference>
<accession>A0A518DFU2</accession>
<feature type="domain" description="DUF1559" evidence="2">
    <location>
        <begin position="44"/>
        <end position="301"/>
    </location>
</feature>
<name>A0A518DFU2_9BACT</name>
<dbReference type="Proteomes" id="UP000317429">
    <property type="component" value="Chromosome"/>
</dbReference>
<dbReference type="PANTHER" id="PTHR30093:SF2">
    <property type="entry name" value="TYPE II SECRETION SYSTEM PROTEIN H"/>
    <property type="match status" value="1"/>
</dbReference>
<dbReference type="RefSeq" id="WP_197526970.1">
    <property type="nucleotide sequence ID" value="NZ_CP036291.1"/>
</dbReference>
<organism evidence="3 4">
    <name type="scientific">Pirellulimonas nuda</name>
    <dbReference type="NCBI Taxonomy" id="2528009"/>
    <lineage>
        <taxon>Bacteria</taxon>
        <taxon>Pseudomonadati</taxon>
        <taxon>Planctomycetota</taxon>
        <taxon>Planctomycetia</taxon>
        <taxon>Pirellulales</taxon>
        <taxon>Lacipirellulaceae</taxon>
        <taxon>Pirellulimonas</taxon>
    </lineage>
</organism>
<dbReference type="InterPro" id="IPR027558">
    <property type="entry name" value="Pre_pil_HX9DG_C"/>
</dbReference>
<keyword evidence="1" id="KW-1133">Transmembrane helix</keyword>